<feature type="transmembrane region" description="Helical" evidence="5">
    <location>
        <begin position="216"/>
        <end position="240"/>
    </location>
</feature>
<feature type="domain" description="RCK C-terminal" evidence="6">
    <location>
        <begin position="576"/>
        <end position="656"/>
    </location>
</feature>
<keyword evidence="3 5" id="KW-1133">Transmembrane helix</keyword>
<comment type="subcellular location">
    <subcellularLocation>
        <location evidence="1">Membrane</location>
        <topology evidence="1">Multi-pass membrane protein</topology>
    </subcellularLocation>
</comment>
<evidence type="ECO:0000256" key="1">
    <source>
        <dbReference type="ARBA" id="ARBA00004141"/>
    </source>
</evidence>
<organism evidence="7">
    <name type="scientific">marine metagenome</name>
    <dbReference type="NCBI Taxonomy" id="408172"/>
    <lineage>
        <taxon>unclassified sequences</taxon>
        <taxon>metagenomes</taxon>
        <taxon>ecological metagenomes</taxon>
    </lineage>
</organism>
<dbReference type="InterPro" id="IPR038770">
    <property type="entry name" value="Na+/solute_symporter_sf"/>
</dbReference>
<feature type="non-terminal residue" evidence="7">
    <location>
        <position position="656"/>
    </location>
</feature>
<feature type="transmembrane region" description="Helical" evidence="5">
    <location>
        <begin position="50"/>
        <end position="68"/>
    </location>
</feature>
<dbReference type="Gene3D" id="3.40.50.720">
    <property type="entry name" value="NAD(P)-binding Rossmann-like Domain"/>
    <property type="match status" value="1"/>
</dbReference>
<dbReference type="GO" id="GO:1902600">
    <property type="term" value="P:proton transmembrane transport"/>
    <property type="evidence" value="ECO:0007669"/>
    <property type="project" value="InterPro"/>
</dbReference>
<keyword evidence="2 5" id="KW-0812">Transmembrane</keyword>
<dbReference type="GO" id="GO:0015297">
    <property type="term" value="F:antiporter activity"/>
    <property type="evidence" value="ECO:0007669"/>
    <property type="project" value="InterPro"/>
</dbReference>
<dbReference type="Pfam" id="PF02254">
    <property type="entry name" value="TrkA_N"/>
    <property type="match status" value="1"/>
</dbReference>
<name>A0A382AX58_9ZZZZ</name>
<dbReference type="PANTHER" id="PTHR43021">
    <property type="entry name" value="NA(+)/H(+) ANTIPORTER-RELATED"/>
    <property type="match status" value="1"/>
</dbReference>
<dbReference type="SUPFAM" id="SSF51735">
    <property type="entry name" value="NAD(P)-binding Rossmann-fold domains"/>
    <property type="match status" value="1"/>
</dbReference>
<dbReference type="Gene3D" id="3.30.70.1450">
    <property type="entry name" value="Regulator of K+ conductance, C-terminal domain"/>
    <property type="match status" value="1"/>
</dbReference>
<dbReference type="InterPro" id="IPR006153">
    <property type="entry name" value="Cation/H_exchanger_TM"/>
</dbReference>
<evidence type="ECO:0000256" key="4">
    <source>
        <dbReference type="ARBA" id="ARBA00023136"/>
    </source>
</evidence>
<protein>
    <recommendedName>
        <fullName evidence="6">RCK C-terminal domain-containing protein</fullName>
    </recommendedName>
</protein>
<dbReference type="Gene3D" id="1.20.1530.20">
    <property type="match status" value="1"/>
</dbReference>
<reference evidence="7" key="1">
    <citation type="submission" date="2018-05" db="EMBL/GenBank/DDBJ databases">
        <authorList>
            <person name="Lanie J.A."/>
            <person name="Ng W.-L."/>
            <person name="Kazmierczak K.M."/>
            <person name="Andrzejewski T.M."/>
            <person name="Davidsen T.M."/>
            <person name="Wayne K.J."/>
            <person name="Tettelin H."/>
            <person name="Glass J.I."/>
            <person name="Rusch D."/>
            <person name="Podicherti R."/>
            <person name="Tsui H.-C.T."/>
            <person name="Winkler M.E."/>
        </authorList>
    </citation>
    <scope>NUCLEOTIDE SEQUENCE</scope>
</reference>
<dbReference type="GO" id="GO:0008324">
    <property type="term" value="F:monoatomic cation transmembrane transporter activity"/>
    <property type="evidence" value="ECO:0007669"/>
    <property type="project" value="InterPro"/>
</dbReference>
<dbReference type="PANTHER" id="PTHR43021:SF2">
    <property type="entry name" value="CATION_H+ EXCHANGER DOMAIN-CONTAINING PROTEIN"/>
    <property type="match status" value="1"/>
</dbReference>
<accession>A0A382AX58</accession>
<keyword evidence="4 5" id="KW-0472">Membrane</keyword>
<dbReference type="GO" id="GO:0006813">
    <property type="term" value="P:potassium ion transport"/>
    <property type="evidence" value="ECO:0007669"/>
    <property type="project" value="InterPro"/>
</dbReference>
<dbReference type="InterPro" id="IPR006037">
    <property type="entry name" value="RCK_C"/>
</dbReference>
<evidence type="ECO:0000259" key="6">
    <source>
        <dbReference type="PROSITE" id="PS51202"/>
    </source>
</evidence>
<dbReference type="PROSITE" id="PS51202">
    <property type="entry name" value="RCK_C"/>
    <property type="match status" value="1"/>
</dbReference>
<dbReference type="SUPFAM" id="SSF116726">
    <property type="entry name" value="TrkA C-terminal domain-like"/>
    <property type="match status" value="1"/>
</dbReference>
<evidence type="ECO:0000256" key="2">
    <source>
        <dbReference type="ARBA" id="ARBA00022692"/>
    </source>
</evidence>
<feature type="transmembrane region" description="Helical" evidence="5">
    <location>
        <begin position="280"/>
        <end position="302"/>
    </location>
</feature>
<evidence type="ECO:0000313" key="7">
    <source>
        <dbReference type="EMBL" id="SVB05642.1"/>
    </source>
</evidence>
<feature type="transmembrane region" description="Helical" evidence="5">
    <location>
        <begin position="182"/>
        <end position="204"/>
    </location>
</feature>
<gene>
    <name evidence="7" type="ORF">METZ01_LOCUS158496</name>
</gene>
<dbReference type="EMBL" id="UINC01027057">
    <property type="protein sequence ID" value="SVB05642.1"/>
    <property type="molecule type" value="Genomic_DNA"/>
</dbReference>
<feature type="transmembrane region" description="Helical" evidence="5">
    <location>
        <begin position="147"/>
        <end position="170"/>
    </location>
</feature>
<dbReference type="InterPro" id="IPR003148">
    <property type="entry name" value="RCK_N"/>
</dbReference>
<feature type="transmembrane region" description="Helical" evidence="5">
    <location>
        <begin position="110"/>
        <end position="132"/>
    </location>
</feature>
<feature type="transmembrane region" description="Helical" evidence="5">
    <location>
        <begin position="338"/>
        <end position="364"/>
    </location>
</feature>
<feature type="transmembrane region" description="Helical" evidence="5">
    <location>
        <begin position="80"/>
        <end position="98"/>
    </location>
</feature>
<feature type="transmembrane region" description="Helical" evidence="5">
    <location>
        <begin position="20"/>
        <end position="38"/>
    </location>
</feature>
<feature type="transmembrane region" description="Helical" evidence="5">
    <location>
        <begin position="247"/>
        <end position="268"/>
    </location>
</feature>
<dbReference type="InterPro" id="IPR036291">
    <property type="entry name" value="NAD(P)-bd_dom_sf"/>
</dbReference>
<dbReference type="AlphaFoldDB" id="A0A382AX58"/>
<dbReference type="GO" id="GO:0016020">
    <property type="term" value="C:membrane"/>
    <property type="evidence" value="ECO:0007669"/>
    <property type="project" value="UniProtKB-SubCell"/>
</dbReference>
<sequence>MSIRIIAITITIVYNATMESMSALSILLVALLIIVFAAQKMGNLFSQLKLPLISGFLATGIIAGPFVLDFVHTDNIPQFLFLGQMALAFIGFAAGAELERQVIQGYFRSIVSIISGLVISVLAIGITAFILIQDKIPFMVSLPQKEVLAVAMLGATIMIARSPSSALAIIKELRAHGPFTHKVLGATVLMDAVVIIIFAISVSVADVLIEGAAFNISLFIFVVFEILLDIGLGILIGLLLRLIMALPFLLIQGTLNLLLGLSIFFLSAKLHNLHLFELPIGLFSEPLLICLIAGFCVTNYSRMAFDFRHILEKMSPGIFLLFFTLVGIELQIDTLGQVWKIVLLLFAVRLVAIFVGCFVGTTIAQERSPGSHLLGFGFITQAGVSVGLAKEVAVEFSVWGTELATLSIGVIVLNQIVGPPILKWVINRVGESHTRATKPEFDGVRDAIIFGVEGQSIKLARQLESHEWNVMLVTLSKEVFANKTVESPHIELMPEITEMALRDLNIEQVESVVLMLSDEENLTICELIYEKFGTENVIVRLQDPNNFEKFHGLALAVNPETAMVSLLDQFVRSPFTASLLLGMDPDEDFMEIEMNNPDLNGVAIRDIHLPHDVLILSISRHGNRLVSHGYTRLEIGDHIAVVGLPDDKWGEIVACF</sequence>
<dbReference type="Pfam" id="PF00999">
    <property type="entry name" value="Na_H_Exchanger"/>
    <property type="match status" value="1"/>
</dbReference>
<proteinExistence type="predicted"/>
<dbReference type="InterPro" id="IPR036721">
    <property type="entry name" value="RCK_C_sf"/>
</dbReference>
<evidence type="ECO:0000256" key="5">
    <source>
        <dbReference type="SAM" id="Phobius"/>
    </source>
</evidence>
<evidence type="ECO:0000256" key="3">
    <source>
        <dbReference type="ARBA" id="ARBA00022989"/>
    </source>
</evidence>